<reference evidence="2 3" key="1">
    <citation type="submission" date="2015-05" db="EMBL/GenBank/DDBJ databases">
        <title>Distinctive expansion of gene families associated with plant cell wall degradation and secondary metabolism in the genomes of grapevine trunk pathogens.</title>
        <authorList>
            <person name="Lawrence D.P."/>
            <person name="Travadon R."/>
            <person name="Rolshausen P.E."/>
            <person name="Baumgartner K."/>
        </authorList>
    </citation>
    <scope>NUCLEOTIDE SEQUENCE [LARGE SCALE GENOMIC DNA]</scope>
    <source>
        <strain evidence="2">DA912</strain>
    </source>
</reference>
<accession>A0A0G2HL66</accession>
<proteinExistence type="predicted"/>
<dbReference type="OrthoDB" id="5231745at2759"/>
<dbReference type="AlphaFoldDB" id="A0A0G2HL66"/>
<keyword evidence="3" id="KW-1185">Reference proteome</keyword>
<reference evidence="2 3" key="2">
    <citation type="submission" date="2015-05" db="EMBL/GenBank/DDBJ databases">
        <authorList>
            <person name="Morales-Cruz A."/>
            <person name="Amrine K.C."/>
            <person name="Cantu D."/>
        </authorList>
    </citation>
    <scope>NUCLEOTIDE SEQUENCE [LARGE SCALE GENOMIC DNA]</scope>
    <source>
        <strain evidence="2">DA912</strain>
    </source>
</reference>
<dbReference type="EMBL" id="LCUC01000147">
    <property type="protein sequence ID" value="KKY35743.1"/>
    <property type="molecule type" value="Genomic_DNA"/>
</dbReference>
<protein>
    <submittedName>
        <fullName evidence="2">Uncharacterized protein</fullName>
    </submittedName>
</protein>
<dbReference type="Proteomes" id="UP000034680">
    <property type="component" value="Unassembled WGS sequence"/>
</dbReference>
<feature type="region of interest" description="Disordered" evidence="1">
    <location>
        <begin position="53"/>
        <end position="133"/>
    </location>
</feature>
<evidence type="ECO:0000256" key="1">
    <source>
        <dbReference type="SAM" id="MobiDB-lite"/>
    </source>
</evidence>
<feature type="compositionally biased region" description="Polar residues" evidence="1">
    <location>
        <begin position="70"/>
        <end position="81"/>
    </location>
</feature>
<sequence length="133" mass="14403">MWRSSLRLANVPPYVDYGDEEEEDSQQIWYRESHHSPGCPCCIEGTGFPRPPSSALGGSDYGGALRKASRASTHISTNSAESEAGPGPGEKDPGAANPTRDNTVRVRRSVSSFGLRMKKSMGHLTRRPSGSLR</sequence>
<comment type="caution">
    <text evidence="2">The sequence shown here is derived from an EMBL/GenBank/DDBJ whole genome shotgun (WGS) entry which is preliminary data.</text>
</comment>
<feature type="compositionally biased region" description="Basic residues" evidence="1">
    <location>
        <begin position="116"/>
        <end position="126"/>
    </location>
</feature>
<name>A0A0G2HL66_9PEZI</name>
<organism evidence="2 3">
    <name type="scientific">Diaporthe ampelina</name>
    <dbReference type="NCBI Taxonomy" id="1214573"/>
    <lineage>
        <taxon>Eukaryota</taxon>
        <taxon>Fungi</taxon>
        <taxon>Dikarya</taxon>
        <taxon>Ascomycota</taxon>
        <taxon>Pezizomycotina</taxon>
        <taxon>Sordariomycetes</taxon>
        <taxon>Sordariomycetidae</taxon>
        <taxon>Diaporthales</taxon>
        <taxon>Diaporthaceae</taxon>
        <taxon>Diaporthe</taxon>
    </lineage>
</organism>
<gene>
    <name evidence="2" type="ORF">UCDDA912_g04351</name>
</gene>
<evidence type="ECO:0000313" key="2">
    <source>
        <dbReference type="EMBL" id="KKY35743.1"/>
    </source>
</evidence>
<evidence type="ECO:0000313" key="3">
    <source>
        <dbReference type="Proteomes" id="UP000034680"/>
    </source>
</evidence>